<dbReference type="GO" id="GO:0005886">
    <property type="term" value="C:plasma membrane"/>
    <property type="evidence" value="ECO:0007669"/>
    <property type="project" value="UniProtKB-SubCell"/>
</dbReference>
<keyword evidence="6 9" id="KW-1133">Transmembrane helix</keyword>
<dbReference type="InterPro" id="IPR004501">
    <property type="entry name" value="PTS_EIIC_3"/>
</dbReference>
<keyword evidence="2 8" id="KW-0813">Transport</keyword>
<feature type="transmembrane region" description="Helical" evidence="9">
    <location>
        <begin position="108"/>
        <end position="126"/>
    </location>
</feature>
<dbReference type="GO" id="GO:1902815">
    <property type="term" value="P:N,N'-diacetylchitobiose import"/>
    <property type="evidence" value="ECO:0007669"/>
    <property type="project" value="TreeGrafter"/>
</dbReference>
<protein>
    <recommendedName>
        <fullName evidence="8">Permease IIC component</fullName>
    </recommendedName>
</protein>
<reference evidence="11" key="1">
    <citation type="submission" date="2014-07" db="EMBL/GenBank/DDBJ databases">
        <authorList>
            <person name="Monot Marc"/>
        </authorList>
    </citation>
    <scope>NUCLEOTIDE SEQUENCE</scope>
    <source>
        <strain evidence="13">7032989</strain>
        <strain evidence="12">7032994</strain>
    </source>
</reference>
<keyword evidence="3 8" id="KW-1003">Cell membrane</keyword>
<dbReference type="EMBL" id="LK932482">
    <property type="protein sequence ID" value="CDS84352.1"/>
    <property type="molecule type" value="Genomic_DNA"/>
</dbReference>
<feature type="transmembrane region" description="Helical" evidence="9">
    <location>
        <begin position="138"/>
        <end position="157"/>
    </location>
</feature>
<comment type="function">
    <text evidence="8">The phosphoenolpyruvate-dependent sugar phosphotransferase system (PTS), a major carbohydrate active -transport system, catalyzes the phosphorylation of incoming sugar substrates concomitant with their translocation across the cell membrane.</text>
</comment>
<feature type="transmembrane region" description="Helical" evidence="9">
    <location>
        <begin position="344"/>
        <end position="368"/>
    </location>
</feature>
<evidence type="ECO:0000256" key="8">
    <source>
        <dbReference type="PIRNR" id="PIRNR006351"/>
    </source>
</evidence>
<evidence type="ECO:0000256" key="2">
    <source>
        <dbReference type="ARBA" id="ARBA00022448"/>
    </source>
</evidence>
<sequence length="434" mass="47491">MGGIKMEALQNNLRRFLLPIAQKIEKQRHLQAIKEGMISITPIIIVGSLSMLFMALNNMLPEGSAKTLLSENMDTLLIPNKFTMSLLSIYSAFFIAQALAKKYNLNHVEIGMTAVVAQLVVCGQVVDGVLDTSYLDAQGLFVSILVALLVVDITKFMNDKNLVIRFPKEVPSVVNKSFRNLTPMIVCIMLFTAIAAITKNVSGQPLPAIIMNFLAPAISSVDNVFAVTIILFITQLLWFFGLHGAAITSSIWMPIAATYMAENATLIAAGGDPKYVFTIGFYYGFLQVTGSGITLGLVYLMSRSKCKSFNSMGKVVILPSLFGINEPVIFGTPIVMNPYMFVPFVFGPVLVGALNFMALKVGLVGLPIAEPPGFLPPGVAAFLMTLDWKAIVLVFASIILMTLIYYPFFKIMEKEELNKNAELATTLDDDSFDF</sequence>
<name>A0A069A0Y1_CLODI</name>
<dbReference type="PIRSF" id="PIRSF006351">
    <property type="entry name" value="PTS_EIIC-Cellobiose"/>
    <property type="match status" value="1"/>
</dbReference>
<evidence type="ECO:0000256" key="4">
    <source>
        <dbReference type="ARBA" id="ARBA00022597"/>
    </source>
</evidence>
<dbReference type="KEGG" id="pdf:CD630DERM_08620"/>
<feature type="transmembrane region" description="Helical" evidence="9">
    <location>
        <begin position="209"/>
        <end position="233"/>
    </location>
</feature>
<dbReference type="PROSITE" id="PS51105">
    <property type="entry name" value="PTS_EIIC_TYPE_3"/>
    <property type="match status" value="1"/>
</dbReference>
<comment type="subcellular location">
    <subcellularLocation>
        <location evidence="1">Cell membrane</location>
        <topology evidence="1">Multi-pass membrane protein</topology>
    </subcellularLocation>
</comment>
<keyword evidence="7 8" id="KW-0472">Membrane</keyword>
<gene>
    <name evidence="13" type="ORF">BN1095_480095</name>
    <name evidence="11" type="ORF">BN1096_310098</name>
    <name evidence="12" type="ORF">BN1097_320097</name>
</gene>
<dbReference type="PANTHER" id="PTHR33989:SF4">
    <property type="entry name" value="PTS SYSTEM N,N'-DIACETYLCHITOBIOSE-SPECIFIC EIIC COMPONENT"/>
    <property type="match status" value="1"/>
</dbReference>
<dbReference type="Pfam" id="PF02378">
    <property type="entry name" value="PTS_EIIC"/>
    <property type="match status" value="1"/>
</dbReference>
<evidence type="ECO:0000256" key="7">
    <source>
        <dbReference type="ARBA" id="ARBA00023136"/>
    </source>
</evidence>
<evidence type="ECO:0000313" key="11">
    <source>
        <dbReference type="EMBL" id="CDS84352.1"/>
    </source>
</evidence>
<organism evidence="11">
    <name type="scientific">Clostridioides difficile</name>
    <name type="common">Peptoclostridium difficile</name>
    <dbReference type="NCBI Taxonomy" id="1496"/>
    <lineage>
        <taxon>Bacteria</taxon>
        <taxon>Bacillati</taxon>
        <taxon>Bacillota</taxon>
        <taxon>Clostridia</taxon>
        <taxon>Peptostreptococcales</taxon>
        <taxon>Peptostreptococcaceae</taxon>
        <taxon>Clostridioides</taxon>
    </lineage>
</organism>
<evidence type="ECO:0000256" key="6">
    <source>
        <dbReference type="ARBA" id="ARBA00022989"/>
    </source>
</evidence>
<evidence type="ECO:0000259" key="10">
    <source>
        <dbReference type="PROSITE" id="PS51105"/>
    </source>
</evidence>
<dbReference type="GO" id="GO:0009401">
    <property type="term" value="P:phosphoenolpyruvate-dependent sugar phosphotransferase system"/>
    <property type="evidence" value="ECO:0007669"/>
    <property type="project" value="InterPro"/>
</dbReference>
<dbReference type="InterPro" id="IPR051088">
    <property type="entry name" value="PTS_Sugar-EIIC/EIIB"/>
</dbReference>
<keyword evidence="5 9" id="KW-0812">Transmembrane</keyword>
<accession>A0A069A0Y1</accession>
<dbReference type="InterPro" id="IPR003352">
    <property type="entry name" value="PTS_EIIC"/>
</dbReference>
<keyword evidence="4 8" id="KW-0762">Sugar transport</keyword>
<dbReference type="NCBIfam" id="TIGR00410">
    <property type="entry name" value="lacE"/>
    <property type="match status" value="1"/>
</dbReference>
<feature type="domain" description="PTS EIIC type-3" evidence="10">
    <location>
        <begin position="13"/>
        <end position="408"/>
    </location>
</feature>
<feature type="transmembrane region" description="Helical" evidence="9">
    <location>
        <begin position="76"/>
        <end position="96"/>
    </location>
</feature>
<dbReference type="GO" id="GO:0008982">
    <property type="term" value="F:protein-N(PI)-phosphohistidine-sugar phosphotransferase activity"/>
    <property type="evidence" value="ECO:0007669"/>
    <property type="project" value="UniProtKB-UniRule"/>
</dbReference>
<feature type="transmembrane region" description="Helical" evidence="9">
    <location>
        <begin position="178"/>
        <end position="197"/>
    </location>
</feature>
<evidence type="ECO:0000313" key="13">
    <source>
        <dbReference type="EMBL" id="CDT45251.1"/>
    </source>
</evidence>
<evidence type="ECO:0000256" key="1">
    <source>
        <dbReference type="ARBA" id="ARBA00004651"/>
    </source>
</evidence>
<feature type="transmembrane region" description="Helical" evidence="9">
    <location>
        <begin position="388"/>
        <end position="409"/>
    </location>
</feature>
<dbReference type="PANTHER" id="PTHR33989">
    <property type="match status" value="1"/>
</dbReference>
<dbReference type="InterPro" id="IPR004796">
    <property type="entry name" value="PTS_IIC_cello"/>
</dbReference>
<evidence type="ECO:0000256" key="9">
    <source>
        <dbReference type="SAM" id="Phobius"/>
    </source>
</evidence>
<evidence type="ECO:0000313" key="12">
    <source>
        <dbReference type="EMBL" id="CDS84782.1"/>
    </source>
</evidence>
<dbReference type="EMBL" id="LK933160">
    <property type="protein sequence ID" value="CDT45251.1"/>
    <property type="molecule type" value="Genomic_DNA"/>
</dbReference>
<proteinExistence type="predicted"/>
<dbReference type="EMBL" id="LK932368">
    <property type="protein sequence ID" value="CDS84782.1"/>
    <property type="molecule type" value="Genomic_DNA"/>
</dbReference>
<feature type="transmembrane region" description="Helical" evidence="9">
    <location>
        <begin position="281"/>
        <end position="302"/>
    </location>
</feature>
<dbReference type="AlphaFoldDB" id="A0A069A0Y1"/>
<feature type="transmembrane region" description="Helical" evidence="9">
    <location>
        <begin position="240"/>
        <end position="261"/>
    </location>
</feature>
<evidence type="ECO:0000256" key="5">
    <source>
        <dbReference type="ARBA" id="ARBA00022692"/>
    </source>
</evidence>
<evidence type="ECO:0000256" key="3">
    <source>
        <dbReference type="ARBA" id="ARBA00022475"/>
    </source>
</evidence>
<feature type="transmembrane region" description="Helical" evidence="9">
    <location>
        <begin position="36"/>
        <end position="56"/>
    </location>
</feature>